<sequence>MLGALSLISLLAFTATVMGDSDSDALYGTWTSKSNQVFTGPGFFDPVDELLIEPSLPGYSLSFTKDGYFEEAAYRVSGNPQDPHCPTAVLIYQHGTYEVQSNGSLTLTPFEVDGRQLLSSPCTDNGTSVYSRYNQTETFKSFLVQLNNYHGVKELQLYEFDGTAMMPLYLAYQPPVMLPTITLNPTASATSTETGSHNKRSLRGLVKRGLENRYKTSAVKRNREPVNAAAYWWTSVGLIAFGSAVFFVF</sequence>
<accession>C5DBV5</accession>
<dbReference type="PANTHER" id="PTHR28090">
    <property type="entry name" value="PROTEIN ROT1"/>
    <property type="match status" value="1"/>
</dbReference>
<protein>
    <recommendedName>
        <fullName evidence="3 9">Protein ROT1</fullName>
    </recommendedName>
</protein>
<evidence type="ECO:0000256" key="10">
    <source>
        <dbReference type="SAM" id="Phobius"/>
    </source>
</evidence>
<gene>
    <name evidence="12" type="ordered locus">KLTH0A05654g</name>
</gene>
<dbReference type="GO" id="GO:0005789">
    <property type="term" value="C:endoplasmic reticulum membrane"/>
    <property type="evidence" value="ECO:0007669"/>
    <property type="project" value="UniProtKB-SubCell"/>
</dbReference>
<dbReference type="OrthoDB" id="5327821at2759"/>
<evidence type="ECO:0000256" key="2">
    <source>
        <dbReference type="ARBA" id="ARBA00007149"/>
    </source>
</evidence>
<comment type="similarity">
    <text evidence="2 9">Belongs to the ROT1 family.</text>
</comment>
<dbReference type="KEGG" id="lth:KLTH0A05654g"/>
<keyword evidence="7 10" id="KW-1133">Transmembrane helix</keyword>
<dbReference type="FunCoup" id="C5DBV5">
    <property type="interactions" value="36"/>
</dbReference>
<evidence type="ECO:0000256" key="4">
    <source>
        <dbReference type="ARBA" id="ARBA00022692"/>
    </source>
</evidence>
<feature type="signal peptide" evidence="11">
    <location>
        <begin position="1"/>
        <end position="19"/>
    </location>
</feature>
<comment type="function">
    <text evidence="9">Required for normal levels of the cell wall 1,6-beta-glucan. Involved in a protein folding machinery chaperoning proteins acting in various physiological processes including cell wall synthesis and lysis of autophagic bodies.</text>
</comment>
<dbReference type="PIRSF" id="PIRSF017290">
    <property type="entry name" value="ROT1_prd"/>
    <property type="match status" value="1"/>
</dbReference>
<evidence type="ECO:0000256" key="6">
    <source>
        <dbReference type="ARBA" id="ARBA00022824"/>
    </source>
</evidence>
<dbReference type="EMBL" id="CU928165">
    <property type="protein sequence ID" value="CAR21262.1"/>
    <property type="molecule type" value="Genomic_DNA"/>
</dbReference>
<keyword evidence="8 9" id="KW-0472">Membrane</keyword>
<dbReference type="GeneID" id="8290508"/>
<keyword evidence="13" id="KW-1185">Reference proteome</keyword>
<evidence type="ECO:0000256" key="3">
    <source>
        <dbReference type="ARBA" id="ARBA00017291"/>
    </source>
</evidence>
<keyword evidence="5 11" id="KW-0732">Signal</keyword>
<evidence type="ECO:0000256" key="11">
    <source>
        <dbReference type="SAM" id="SignalP"/>
    </source>
</evidence>
<feature type="transmembrane region" description="Helical" evidence="10">
    <location>
        <begin position="230"/>
        <end position="248"/>
    </location>
</feature>
<feature type="chain" id="PRO_5002950408" description="Protein ROT1" evidence="11">
    <location>
        <begin position="20"/>
        <end position="249"/>
    </location>
</feature>
<evidence type="ECO:0000256" key="1">
    <source>
        <dbReference type="ARBA" id="ARBA00004115"/>
    </source>
</evidence>
<proteinExistence type="inferred from homology"/>
<dbReference type="PANTHER" id="PTHR28090:SF1">
    <property type="entry name" value="PROTEIN ROT1"/>
    <property type="match status" value="1"/>
</dbReference>
<evidence type="ECO:0000256" key="7">
    <source>
        <dbReference type="ARBA" id="ARBA00022989"/>
    </source>
</evidence>
<dbReference type="HOGENOM" id="CLU_071622_0_0_1"/>
<evidence type="ECO:0000256" key="8">
    <source>
        <dbReference type="ARBA" id="ARBA00023136"/>
    </source>
</evidence>
<dbReference type="eggNOG" id="ENOG502QQTG">
    <property type="taxonomic scope" value="Eukaryota"/>
</dbReference>
<name>C5DBV5_LACTC</name>
<dbReference type="GO" id="GO:0051082">
    <property type="term" value="F:unfolded protein binding"/>
    <property type="evidence" value="ECO:0007669"/>
    <property type="project" value="TreeGrafter"/>
</dbReference>
<comment type="subcellular location">
    <subcellularLocation>
        <location evidence="1">Endoplasmic reticulum membrane</location>
        <topology evidence="1">Single-pass type I membrane protein</topology>
    </subcellularLocation>
</comment>
<reference evidence="12 13" key="1">
    <citation type="journal article" date="2009" name="Genome Res.">
        <title>Comparative genomics of protoploid Saccharomycetaceae.</title>
        <authorList>
            <consortium name="The Genolevures Consortium"/>
            <person name="Souciet J.-L."/>
            <person name="Dujon B."/>
            <person name="Gaillardin C."/>
            <person name="Johnston M."/>
            <person name="Baret P.V."/>
            <person name="Cliften P."/>
            <person name="Sherman D.J."/>
            <person name="Weissenbach J."/>
            <person name="Westhof E."/>
            <person name="Wincker P."/>
            <person name="Jubin C."/>
            <person name="Poulain J."/>
            <person name="Barbe V."/>
            <person name="Segurens B."/>
            <person name="Artiguenave F."/>
            <person name="Anthouard V."/>
            <person name="Vacherie B."/>
            <person name="Val M.-E."/>
            <person name="Fulton R.S."/>
            <person name="Minx P."/>
            <person name="Wilson R."/>
            <person name="Durrens P."/>
            <person name="Jean G."/>
            <person name="Marck C."/>
            <person name="Martin T."/>
            <person name="Nikolski M."/>
            <person name="Rolland T."/>
            <person name="Seret M.-L."/>
            <person name="Casaregola S."/>
            <person name="Despons L."/>
            <person name="Fairhead C."/>
            <person name="Fischer G."/>
            <person name="Lafontaine I."/>
            <person name="Leh V."/>
            <person name="Lemaire M."/>
            <person name="de Montigny J."/>
            <person name="Neuveglise C."/>
            <person name="Thierry A."/>
            <person name="Blanc-Lenfle I."/>
            <person name="Bleykasten C."/>
            <person name="Diffels J."/>
            <person name="Fritsch E."/>
            <person name="Frangeul L."/>
            <person name="Goeffon A."/>
            <person name="Jauniaux N."/>
            <person name="Kachouri-Lafond R."/>
            <person name="Payen C."/>
            <person name="Potier S."/>
            <person name="Pribylova L."/>
            <person name="Ozanne C."/>
            <person name="Richard G.-F."/>
            <person name="Sacerdot C."/>
            <person name="Straub M.-L."/>
            <person name="Talla E."/>
        </authorList>
    </citation>
    <scope>NUCLEOTIDE SEQUENCE [LARGE SCALE GENOMIC DNA]</scope>
    <source>
        <strain evidence="13">ATCC 56472 / CBS 6340 / NRRL Y-8284</strain>
    </source>
</reference>
<dbReference type="RefSeq" id="XP_002551704.1">
    <property type="nucleotide sequence ID" value="XM_002551658.1"/>
</dbReference>
<dbReference type="GO" id="GO:0006458">
    <property type="term" value="P:'de novo' protein folding"/>
    <property type="evidence" value="ECO:0007669"/>
    <property type="project" value="InterPro"/>
</dbReference>
<dbReference type="GO" id="GO:0007118">
    <property type="term" value="P:budding cell apical bud growth"/>
    <property type="evidence" value="ECO:0007669"/>
    <property type="project" value="TreeGrafter"/>
</dbReference>
<dbReference type="Proteomes" id="UP000002036">
    <property type="component" value="Chromosome A"/>
</dbReference>
<organism evidence="12 13">
    <name type="scientific">Lachancea thermotolerans (strain ATCC 56472 / CBS 6340 / NRRL Y-8284)</name>
    <name type="common">Yeast</name>
    <name type="synonym">Kluyveromyces thermotolerans</name>
    <dbReference type="NCBI Taxonomy" id="559295"/>
    <lineage>
        <taxon>Eukaryota</taxon>
        <taxon>Fungi</taxon>
        <taxon>Dikarya</taxon>
        <taxon>Ascomycota</taxon>
        <taxon>Saccharomycotina</taxon>
        <taxon>Saccharomycetes</taxon>
        <taxon>Saccharomycetales</taxon>
        <taxon>Saccharomycetaceae</taxon>
        <taxon>Lachancea</taxon>
    </lineage>
</organism>
<evidence type="ECO:0000313" key="13">
    <source>
        <dbReference type="Proteomes" id="UP000002036"/>
    </source>
</evidence>
<dbReference type="STRING" id="559295.C5DBV5"/>
<keyword evidence="4 10" id="KW-0812">Transmembrane</keyword>
<dbReference type="Pfam" id="PF10681">
    <property type="entry name" value="Rot1"/>
    <property type="match status" value="1"/>
</dbReference>
<evidence type="ECO:0000313" key="12">
    <source>
        <dbReference type="EMBL" id="CAR21262.1"/>
    </source>
</evidence>
<evidence type="ECO:0000256" key="9">
    <source>
        <dbReference type="PIRNR" id="PIRNR017290"/>
    </source>
</evidence>
<keyword evidence="6 9" id="KW-0256">Endoplasmic reticulum</keyword>
<dbReference type="InParanoid" id="C5DBV5"/>
<dbReference type="OMA" id="YKPPQML"/>
<evidence type="ECO:0000256" key="5">
    <source>
        <dbReference type="ARBA" id="ARBA00022729"/>
    </source>
</evidence>
<dbReference type="InterPro" id="IPR019623">
    <property type="entry name" value="Rot1"/>
</dbReference>
<dbReference type="AlphaFoldDB" id="C5DBV5"/>